<evidence type="ECO:0000313" key="2">
    <source>
        <dbReference type="Proteomes" id="UP000281553"/>
    </source>
</evidence>
<reference evidence="1 2" key="1">
    <citation type="submission" date="2018-11" db="EMBL/GenBank/DDBJ databases">
        <authorList>
            <consortium name="Pathogen Informatics"/>
        </authorList>
    </citation>
    <scope>NUCLEOTIDE SEQUENCE [LARGE SCALE GENOMIC DNA]</scope>
</reference>
<dbReference type="OrthoDB" id="6282404at2759"/>
<protein>
    <submittedName>
        <fullName evidence="1">Uncharacterized protein</fullName>
    </submittedName>
</protein>
<dbReference type="EMBL" id="UYRU01061498">
    <property type="protein sequence ID" value="VDN15126.1"/>
    <property type="molecule type" value="Genomic_DNA"/>
</dbReference>
<proteinExistence type="predicted"/>
<name>A0A3P7PAX5_DIBLA</name>
<evidence type="ECO:0000313" key="1">
    <source>
        <dbReference type="EMBL" id="VDN15126.1"/>
    </source>
</evidence>
<accession>A0A3P7PAX5</accession>
<sequence>MRLRQFQKPNATVEAQWSQLQNDIHSTTLGFLGRAHCQHQNWFDDKDGPICIPPSDKDRLHEVYINRGNYANKITLFDRTQALAEKRIFAAFLFYRIKKTLSPLYGARPPL</sequence>
<keyword evidence="2" id="KW-1185">Reference proteome</keyword>
<dbReference type="AlphaFoldDB" id="A0A3P7PAX5"/>
<dbReference type="Proteomes" id="UP000281553">
    <property type="component" value="Unassembled WGS sequence"/>
</dbReference>
<gene>
    <name evidence="1" type="ORF">DILT_LOCUS10957</name>
</gene>
<organism evidence="1 2">
    <name type="scientific">Dibothriocephalus latus</name>
    <name type="common">Fish tapeworm</name>
    <name type="synonym">Diphyllobothrium latum</name>
    <dbReference type="NCBI Taxonomy" id="60516"/>
    <lineage>
        <taxon>Eukaryota</taxon>
        <taxon>Metazoa</taxon>
        <taxon>Spiralia</taxon>
        <taxon>Lophotrochozoa</taxon>
        <taxon>Platyhelminthes</taxon>
        <taxon>Cestoda</taxon>
        <taxon>Eucestoda</taxon>
        <taxon>Diphyllobothriidea</taxon>
        <taxon>Diphyllobothriidae</taxon>
        <taxon>Dibothriocephalus</taxon>
    </lineage>
</organism>